<accession>A0A9P8PHC6</accession>
<reference evidence="1" key="1">
    <citation type="journal article" date="2021" name="Open Biol.">
        <title>Shared evolutionary footprints suggest mitochondrial oxidative damage underlies multiple complex I losses in fungi.</title>
        <authorList>
            <person name="Schikora-Tamarit M.A."/>
            <person name="Marcet-Houben M."/>
            <person name="Nosek J."/>
            <person name="Gabaldon T."/>
        </authorList>
    </citation>
    <scope>NUCLEOTIDE SEQUENCE</scope>
    <source>
        <strain evidence="1">CBS6075</strain>
    </source>
</reference>
<dbReference type="EMBL" id="JAEUBE010000070">
    <property type="protein sequence ID" value="KAH3671292.1"/>
    <property type="molecule type" value="Genomic_DNA"/>
</dbReference>
<name>A0A9P8PHC6_9ASCO</name>
<reference evidence="1" key="2">
    <citation type="submission" date="2021-01" db="EMBL/GenBank/DDBJ databases">
        <authorList>
            <person name="Schikora-Tamarit M.A."/>
        </authorList>
    </citation>
    <scope>NUCLEOTIDE SEQUENCE</scope>
    <source>
        <strain evidence="1">CBS6075</strain>
    </source>
</reference>
<sequence>MDLPIKVDRFGILVAWTKFLRVSVRPNLSVRISPRTTGRAEEYSLDNTSEAIWYARPFGTGSIGLNKSTVSSLEASTGLSTRSQGRNK</sequence>
<dbReference type="AlphaFoldDB" id="A0A9P8PHC6"/>
<keyword evidence="2" id="KW-1185">Reference proteome</keyword>
<dbReference type="RefSeq" id="XP_046064591.1">
    <property type="nucleotide sequence ID" value="XM_046206324.1"/>
</dbReference>
<evidence type="ECO:0000313" key="2">
    <source>
        <dbReference type="Proteomes" id="UP000769157"/>
    </source>
</evidence>
<proteinExistence type="predicted"/>
<protein>
    <submittedName>
        <fullName evidence="1">Uncharacterized protein</fullName>
    </submittedName>
</protein>
<dbReference type="Proteomes" id="UP000769157">
    <property type="component" value="Unassembled WGS sequence"/>
</dbReference>
<evidence type="ECO:0000313" key="1">
    <source>
        <dbReference type="EMBL" id="KAH3671292.1"/>
    </source>
</evidence>
<gene>
    <name evidence="1" type="ORF">OGAPHI_000515</name>
</gene>
<dbReference type="GeneID" id="70232483"/>
<comment type="caution">
    <text evidence="1">The sequence shown here is derived from an EMBL/GenBank/DDBJ whole genome shotgun (WGS) entry which is preliminary data.</text>
</comment>
<organism evidence="1 2">
    <name type="scientific">Ogataea philodendri</name>
    <dbReference type="NCBI Taxonomy" id="1378263"/>
    <lineage>
        <taxon>Eukaryota</taxon>
        <taxon>Fungi</taxon>
        <taxon>Dikarya</taxon>
        <taxon>Ascomycota</taxon>
        <taxon>Saccharomycotina</taxon>
        <taxon>Pichiomycetes</taxon>
        <taxon>Pichiales</taxon>
        <taxon>Pichiaceae</taxon>
        <taxon>Ogataea</taxon>
    </lineage>
</organism>